<evidence type="ECO:0000313" key="1">
    <source>
        <dbReference type="EMBL" id="HGE65967.1"/>
    </source>
</evidence>
<dbReference type="GO" id="GO:0016787">
    <property type="term" value="F:hydrolase activity"/>
    <property type="evidence" value="ECO:0007669"/>
    <property type="project" value="UniProtKB-KW"/>
</dbReference>
<sequence length="320" mass="36793">MRCLNVLTGETGELIRDGEWIFESATLTPDYVLLPSYFNAHTHIGDSVFEAPKIELEKLVGPNGLKFKVLRESKEDEIVKKMKQSIKIIERSSATSIEFREGGLSGYKLYQKADVNKRLIALSRPENEEEAEILIDISWGFGFSSVRDHDFAFLEMCRELAMKRNKIFAIHAGERDDEDVEAALSLEPDFLIHMNQASLSNLKRAMDLEIPIVTCFRSNAFFGLFNLKNYEILSDYDRWYLGTDNAMIATPSMIDEVKFSAYFLDEEKIFRAATRNPFFKSFTVAKMDKINLRNPIASIVRRLESCDVVKIIREDIRNLE</sequence>
<reference evidence="1" key="1">
    <citation type="journal article" date="2020" name="mSystems">
        <title>Genome- and Community-Level Interaction Insights into Carbon Utilization and Element Cycling Functions of Hydrothermarchaeota in Hydrothermal Sediment.</title>
        <authorList>
            <person name="Zhou Z."/>
            <person name="Liu Y."/>
            <person name="Xu W."/>
            <person name="Pan J."/>
            <person name="Luo Z.H."/>
            <person name="Li M."/>
        </authorList>
    </citation>
    <scope>NUCLEOTIDE SEQUENCE [LARGE SCALE GENOMIC DNA]</scope>
    <source>
        <strain evidence="1">SpSt-97</strain>
    </source>
</reference>
<accession>A0A7C3UHZ5</accession>
<comment type="caution">
    <text evidence="1">The sequence shown here is derived from an EMBL/GenBank/DDBJ whole genome shotgun (WGS) entry which is preliminary data.</text>
</comment>
<dbReference type="SUPFAM" id="SSF51556">
    <property type="entry name" value="Metallo-dependent hydrolases"/>
    <property type="match status" value="1"/>
</dbReference>
<name>A0A7C3UHZ5_9EURY</name>
<gene>
    <name evidence="1" type="ORF">ENX77_02405</name>
</gene>
<dbReference type="InterPro" id="IPR032466">
    <property type="entry name" value="Metal_Hydrolase"/>
</dbReference>
<organism evidence="1">
    <name type="scientific">Geoglobus ahangari</name>
    <dbReference type="NCBI Taxonomy" id="113653"/>
    <lineage>
        <taxon>Archaea</taxon>
        <taxon>Methanobacteriati</taxon>
        <taxon>Methanobacteriota</taxon>
        <taxon>Archaeoglobi</taxon>
        <taxon>Archaeoglobales</taxon>
        <taxon>Archaeoglobaceae</taxon>
        <taxon>Geoglobus</taxon>
    </lineage>
</organism>
<dbReference type="Gene3D" id="3.20.20.140">
    <property type="entry name" value="Metal-dependent hydrolases"/>
    <property type="match status" value="1"/>
</dbReference>
<proteinExistence type="predicted"/>
<protein>
    <submittedName>
        <fullName evidence="1">Amidohydrolase</fullName>
    </submittedName>
</protein>
<keyword evidence="1" id="KW-0378">Hydrolase</keyword>
<dbReference type="AlphaFoldDB" id="A0A7C3UHZ5"/>
<dbReference type="EMBL" id="DTPI01000015">
    <property type="protein sequence ID" value="HGE65967.1"/>
    <property type="molecule type" value="Genomic_DNA"/>
</dbReference>